<evidence type="ECO:0000313" key="2">
    <source>
        <dbReference type="EMBL" id="SUP35804.1"/>
    </source>
</evidence>
<reference evidence="2 3" key="1">
    <citation type="submission" date="2018-06" db="EMBL/GenBank/DDBJ databases">
        <authorList>
            <consortium name="Pathogen Informatics"/>
            <person name="Doyle S."/>
        </authorList>
    </citation>
    <scope>NUCLEOTIDE SEQUENCE [LARGE SCALE GENOMIC DNA]</scope>
    <source>
        <strain evidence="2 3">NCTC7807</strain>
    </source>
</reference>
<dbReference type="EMBL" id="UHID01000005">
    <property type="protein sequence ID" value="SUP35804.1"/>
    <property type="molecule type" value="Genomic_DNA"/>
</dbReference>
<sequence>MTTTQPSPRQLLRREITGTLGLIASAADFAAMRRYRTFPFDDHTTYLRQAEDLLCSRAAQGRTTSVVLFDPDEFARFCAQEGRDPDTADSRARYTAEAAALGPCLLHEGEPLPELLQSLLAESLRQATWEYATDLLEDLGACPRCATPLAHHAQNQAGHLLRAVLDTTAPGHHQLVCSLTTAGRTLLAALHADTRTAGEAFIDHEESVDFTVLLACALALPAPAGLVMRSRVEGQPEEVRGWRLRAGRAQPLTAAEVFDAYCTDAVTGEPVAPEPGVEYRAGTPLDDDHGRSPCH</sequence>
<feature type="compositionally biased region" description="Basic and acidic residues" evidence="1">
    <location>
        <begin position="286"/>
        <end position="295"/>
    </location>
</feature>
<evidence type="ECO:0000256" key="1">
    <source>
        <dbReference type="SAM" id="MobiDB-lite"/>
    </source>
</evidence>
<feature type="region of interest" description="Disordered" evidence="1">
    <location>
        <begin position="272"/>
        <end position="295"/>
    </location>
</feature>
<protein>
    <submittedName>
        <fullName evidence="2">Uncharacterized protein</fullName>
    </submittedName>
</protein>
<dbReference type="AlphaFoldDB" id="A0A380NC68"/>
<accession>A0A380NC68</accession>
<name>A0A380NC68_STRGR</name>
<dbReference type="RefSeq" id="WP_100455811.1">
    <property type="nucleotide sequence ID" value="NZ_UHID01000005.1"/>
</dbReference>
<gene>
    <name evidence="2" type="ORF">NCTC7807_02083</name>
</gene>
<proteinExistence type="predicted"/>
<dbReference type="Proteomes" id="UP000254150">
    <property type="component" value="Unassembled WGS sequence"/>
</dbReference>
<organism evidence="2 3">
    <name type="scientific">Streptomyces griseus</name>
    <dbReference type="NCBI Taxonomy" id="1911"/>
    <lineage>
        <taxon>Bacteria</taxon>
        <taxon>Bacillati</taxon>
        <taxon>Actinomycetota</taxon>
        <taxon>Actinomycetes</taxon>
        <taxon>Kitasatosporales</taxon>
        <taxon>Streptomycetaceae</taxon>
        <taxon>Streptomyces</taxon>
    </lineage>
</organism>
<evidence type="ECO:0000313" key="3">
    <source>
        <dbReference type="Proteomes" id="UP000254150"/>
    </source>
</evidence>